<name>A0ACC0YQ61_9ROSI</name>
<accession>A0ACC0YQ61</accession>
<proteinExistence type="predicted"/>
<comment type="caution">
    <text evidence="1">The sequence shown here is derived from an EMBL/GenBank/DDBJ whole genome shotgun (WGS) entry which is preliminary data.</text>
</comment>
<organism evidence="1 2">
    <name type="scientific">Pistacia integerrima</name>
    <dbReference type="NCBI Taxonomy" id="434235"/>
    <lineage>
        <taxon>Eukaryota</taxon>
        <taxon>Viridiplantae</taxon>
        <taxon>Streptophyta</taxon>
        <taxon>Embryophyta</taxon>
        <taxon>Tracheophyta</taxon>
        <taxon>Spermatophyta</taxon>
        <taxon>Magnoliopsida</taxon>
        <taxon>eudicotyledons</taxon>
        <taxon>Gunneridae</taxon>
        <taxon>Pentapetalae</taxon>
        <taxon>rosids</taxon>
        <taxon>malvids</taxon>
        <taxon>Sapindales</taxon>
        <taxon>Anacardiaceae</taxon>
        <taxon>Pistacia</taxon>
    </lineage>
</organism>
<reference evidence="2" key="1">
    <citation type="journal article" date="2023" name="G3 (Bethesda)">
        <title>Genome assembly and association tests identify interacting loci associated with vigor, precocity, and sex in interspecific pistachio rootstocks.</title>
        <authorList>
            <person name="Palmer W."/>
            <person name="Jacygrad E."/>
            <person name="Sagayaradj S."/>
            <person name="Cavanaugh K."/>
            <person name="Han R."/>
            <person name="Bertier L."/>
            <person name="Beede B."/>
            <person name="Kafkas S."/>
            <person name="Golino D."/>
            <person name="Preece J."/>
            <person name="Michelmore R."/>
        </authorList>
    </citation>
    <scope>NUCLEOTIDE SEQUENCE [LARGE SCALE GENOMIC DNA]</scope>
</reference>
<dbReference type="Proteomes" id="UP001163603">
    <property type="component" value="Chromosome 5"/>
</dbReference>
<evidence type="ECO:0000313" key="2">
    <source>
        <dbReference type="Proteomes" id="UP001163603"/>
    </source>
</evidence>
<sequence>MDSETESRPHSPPHNTHVNLQHSLGLLTFNPSDTQDQTPPVGAPGAPELLPNRYASSRTTTKMNQRLQRAATDRRRRRLRTNTRLYHQQLRAQIQSLTRENERLMKIEDLRLAAEAAGLNAFDSSDP</sequence>
<keyword evidence="2" id="KW-1185">Reference proteome</keyword>
<protein>
    <submittedName>
        <fullName evidence="1">Uncharacterized protein</fullName>
    </submittedName>
</protein>
<evidence type="ECO:0000313" key="1">
    <source>
        <dbReference type="EMBL" id="KAJ0040542.1"/>
    </source>
</evidence>
<gene>
    <name evidence="1" type="ORF">Pint_28514</name>
</gene>
<dbReference type="EMBL" id="CM047740">
    <property type="protein sequence ID" value="KAJ0040542.1"/>
    <property type="molecule type" value="Genomic_DNA"/>
</dbReference>